<evidence type="ECO:0000256" key="1">
    <source>
        <dbReference type="ARBA" id="ARBA00004141"/>
    </source>
</evidence>
<dbReference type="Pfam" id="PF00005">
    <property type="entry name" value="ABC_tran"/>
    <property type="match status" value="1"/>
</dbReference>
<dbReference type="Pfam" id="PF01061">
    <property type="entry name" value="ABC2_membrane"/>
    <property type="match status" value="1"/>
</dbReference>
<comment type="subcellular location">
    <subcellularLocation>
        <location evidence="1">Membrane</location>
        <topology evidence="1">Multi-pass membrane protein</topology>
    </subcellularLocation>
</comment>
<dbReference type="InterPro" id="IPR003593">
    <property type="entry name" value="AAA+_ATPase"/>
</dbReference>
<evidence type="ECO:0000256" key="4">
    <source>
        <dbReference type="ARBA" id="ARBA00022692"/>
    </source>
</evidence>
<evidence type="ECO:0000256" key="2">
    <source>
        <dbReference type="ARBA" id="ARBA00005814"/>
    </source>
</evidence>
<proteinExistence type="inferred from homology"/>
<keyword evidence="7 9" id="KW-1133">Transmembrane helix</keyword>
<evidence type="ECO:0000313" key="12">
    <source>
        <dbReference type="Proteomes" id="UP000594454"/>
    </source>
</evidence>
<dbReference type="OrthoDB" id="66620at2759"/>
<feature type="transmembrane region" description="Helical" evidence="9">
    <location>
        <begin position="393"/>
        <end position="412"/>
    </location>
</feature>
<dbReference type="PROSITE" id="PS00211">
    <property type="entry name" value="ABC_TRANSPORTER_1"/>
    <property type="match status" value="1"/>
</dbReference>
<protein>
    <recommendedName>
        <fullName evidence="10">ABC transporter domain-containing protein</fullName>
    </recommendedName>
</protein>
<dbReference type="InterPro" id="IPR013525">
    <property type="entry name" value="ABC2_TM"/>
</dbReference>
<dbReference type="FunFam" id="3.40.50.300:FF:001581">
    <property type="entry name" value="Blast:Protein scarlet"/>
    <property type="match status" value="1"/>
</dbReference>
<dbReference type="SMART" id="SM00382">
    <property type="entry name" value="AAA"/>
    <property type="match status" value="1"/>
</dbReference>
<feature type="domain" description="ABC transporter" evidence="10">
    <location>
        <begin position="45"/>
        <end position="294"/>
    </location>
</feature>
<feature type="transmembrane region" description="Helical" evidence="9">
    <location>
        <begin position="464"/>
        <end position="491"/>
    </location>
</feature>
<dbReference type="GO" id="GO:0140359">
    <property type="term" value="F:ABC-type transporter activity"/>
    <property type="evidence" value="ECO:0007669"/>
    <property type="project" value="InterPro"/>
</dbReference>
<feature type="transmembrane region" description="Helical" evidence="9">
    <location>
        <begin position="497"/>
        <end position="517"/>
    </location>
</feature>
<keyword evidence="4 9" id="KW-0812">Transmembrane</keyword>
<evidence type="ECO:0000256" key="5">
    <source>
        <dbReference type="ARBA" id="ARBA00022741"/>
    </source>
</evidence>
<dbReference type="InterPro" id="IPR050352">
    <property type="entry name" value="ABCG_transporters"/>
</dbReference>
<evidence type="ECO:0000256" key="7">
    <source>
        <dbReference type="ARBA" id="ARBA00022989"/>
    </source>
</evidence>
<dbReference type="EMBL" id="LR899010">
    <property type="protein sequence ID" value="CAD7081527.1"/>
    <property type="molecule type" value="Genomic_DNA"/>
</dbReference>
<name>A0A7R8UIK7_HERIL</name>
<dbReference type="InterPro" id="IPR043926">
    <property type="entry name" value="ABCG_dom"/>
</dbReference>
<dbReference type="FunCoup" id="A0A7R8UIK7">
    <property type="interactions" value="1"/>
</dbReference>
<dbReference type="PANTHER" id="PTHR48041:SF139">
    <property type="entry name" value="PROTEIN SCARLET"/>
    <property type="match status" value="1"/>
</dbReference>
<evidence type="ECO:0000256" key="3">
    <source>
        <dbReference type="ARBA" id="ARBA00022448"/>
    </source>
</evidence>
<dbReference type="GO" id="GO:0016887">
    <property type="term" value="F:ATP hydrolysis activity"/>
    <property type="evidence" value="ECO:0007669"/>
    <property type="project" value="InterPro"/>
</dbReference>
<dbReference type="AlphaFoldDB" id="A0A7R8UIK7"/>
<dbReference type="InterPro" id="IPR003439">
    <property type="entry name" value="ABC_transporter-like_ATP-bd"/>
</dbReference>
<dbReference type="PROSITE" id="PS50893">
    <property type="entry name" value="ABC_TRANSPORTER_2"/>
    <property type="match status" value="1"/>
</dbReference>
<evidence type="ECO:0000256" key="6">
    <source>
        <dbReference type="ARBA" id="ARBA00022840"/>
    </source>
</evidence>
<dbReference type="Gene3D" id="3.40.50.300">
    <property type="entry name" value="P-loop containing nucleotide triphosphate hydrolases"/>
    <property type="match status" value="1"/>
</dbReference>
<dbReference type="GO" id="GO:0005524">
    <property type="term" value="F:ATP binding"/>
    <property type="evidence" value="ECO:0007669"/>
    <property type="project" value="UniProtKB-KW"/>
</dbReference>
<keyword evidence="8 9" id="KW-0472">Membrane</keyword>
<keyword evidence="5" id="KW-0547">Nucleotide-binding</keyword>
<dbReference type="Proteomes" id="UP000594454">
    <property type="component" value="Chromosome 2"/>
</dbReference>
<keyword evidence="12" id="KW-1185">Reference proteome</keyword>
<dbReference type="Pfam" id="PF19055">
    <property type="entry name" value="ABC2_membrane_7"/>
    <property type="match status" value="1"/>
</dbReference>
<reference evidence="11 12" key="1">
    <citation type="submission" date="2020-11" db="EMBL/GenBank/DDBJ databases">
        <authorList>
            <person name="Wallbank WR R."/>
            <person name="Pardo Diaz C."/>
            <person name="Kozak K."/>
            <person name="Martin S."/>
            <person name="Jiggins C."/>
            <person name="Moest M."/>
            <person name="Warren A I."/>
            <person name="Generalovic N T."/>
            <person name="Byers J.R.P. K."/>
            <person name="Montejo-Kovacevich G."/>
            <person name="Yen C E."/>
        </authorList>
    </citation>
    <scope>NUCLEOTIDE SEQUENCE [LARGE SCALE GENOMIC DNA]</scope>
</reference>
<dbReference type="InParanoid" id="A0A7R8UIK7"/>
<evidence type="ECO:0000256" key="8">
    <source>
        <dbReference type="ARBA" id="ARBA00023136"/>
    </source>
</evidence>
<dbReference type="GO" id="GO:0030659">
    <property type="term" value="C:cytoplasmic vesicle membrane"/>
    <property type="evidence" value="ECO:0007669"/>
    <property type="project" value="TreeGrafter"/>
</dbReference>
<sequence length="529" mass="58238">MELSSETVTCVDNSDLQAESVNGSSMNLSLRSYKKWSPTEHGATLVWRDLCVYAAPGSHFAISNFKRIINNSTGAIQPGTLMAVMGASGAGKSTLLSALAYRQPIGTVVHGDILINGRRIGPFMHKISGFVHQEDIFMDNLTVVEHLTFMAHLRLDRRTTKQEKLTKINDLLEQAGLLACASTRIRSAIDSKVLSGGERKRLAFATELLTNPIVLFCDEPTTGLDSYSAQQIIQTLHSLATKGTSIMCTIHQPSSQLFAMFHNVLLLAEGRVAFMGSPEQALAFFAANGHHCPETYNPADFLIGVLSTDPAQEKASRIAAQHLCDLFAVSSAAKERDTLVNLELHMAETSNFPFDSEILHFEKPAWMMILYLLCHRTVLSVNRDPTLPVMRILQKIAIAFLAGVCFAGSISLTQNGVQAVQGALFITISENTFHPMYSILAYFPQGFPLFLREKRSGIYSTAQYYIANAIAMIPTLILEPVLFVLISYWMIGLRPTFYAFAMTTVLTTLVLNTATACGKYNYSNNINDN</sequence>
<keyword evidence="3" id="KW-0813">Transport</keyword>
<dbReference type="GO" id="GO:0005886">
    <property type="term" value="C:plasma membrane"/>
    <property type="evidence" value="ECO:0007669"/>
    <property type="project" value="TreeGrafter"/>
</dbReference>
<evidence type="ECO:0000256" key="9">
    <source>
        <dbReference type="SAM" id="Phobius"/>
    </source>
</evidence>
<evidence type="ECO:0000259" key="10">
    <source>
        <dbReference type="PROSITE" id="PS50893"/>
    </source>
</evidence>
<accession>A0A7R8UIK7</accession>
<keyword evidence="6" id="KW-0067">ATP-binding</keyword>
<dbReference type="PANTHER" id="PTHR48041">
    <property type="entry name" value="ABC TRANSPORTER G FAMILY MEMBER 28"/>
    <property type="match status" value="1"/>
</dbReference>
<dbReference type="InterPro" id="IPR017871">
    <property type="entry name" value="ABC_transporter-like_CS"/>
</dbReference>
<evidence type="ECO:0000313" key="11">
    <source>
        <dbReference type="EMBL" id="CAD7081527.1"/>
    </source>
</evidence>
<dbReference type="InterPro" id="IPR027417">
    <property type="entry name" value="P-loop_NTPase"/>
</dbReference>
<organism evidence="11 12">
    <name type="scientific">Hermetia illucens</name>
    <name type="common">Black soldier fly</name>
    <dbReference type="NCBI Taxonomy" id="343691"/>
    <lineage>
        <taxon>Eukaryota</taxon>
        <taxon>Metazoa</taxon>
        <taxon>Ecdysozoa</taxon>
        <taxon>Arthropoda</taxon>
        <taxon>Hexapoda</taxon>
        <taxon>Insecta</taxon>
        <taxon>Pterygota</taxon>
        <taxon>Neoptera</taxon>
        <taxon>Endopterygota</taxon>
        <taxon>Diptera</taxon>
        <taxon>Brachycera</taxon>
        <taxon>Stratiomyomorpha</taxon>
        <taxon>Stratiomyidae</taxon>
        <taxon>Hermetiinae</taxon>
        <taxon>Hermetia</taxon>
    </lineage>
</organism>
<gene>
    <name evidence="11" type="ORF">HERILL_LOCUS4626</name>
</gene>
<dbReference type="SUPFAM" id="SSF52540">
    <property type="entry name" value="P-loop containing nucleoside triphosphate hydrolases"/>
    <property type="match status" value="1"/>
</dbReference>
<comment type="similarity">
    <text evidence="2">Belongs to the ABC transporter superfamily. ABCG family. Eye pigment precursor importer (TC 3.A.1.204) subfamily.</text>
</comment>